<dbReference type="SUPFAM" id="SSF54791">
    <property type="entry name" value="Eukaryotic type KH-domain (KH-domain type I)"/>
    <property type="match status" value="6"/>
</dbReference>
<comment type="subcellular location">
    <subcellularLocation>
        <location evidence="1">Cytoplasm</location>
    </subcellularLocation>
</comment>
<dbReference type="InterPro" id="IPR054548">
    <property type="entry name" value="SCP160-like_KH"/>
</dbReference>
<evidence type="ECO:0000256" key="2">
    <source>
        <dbReference type="ARBA" id="ARBA00022490"/>
    </source>
</evidence>
<evidence type="ECO:0000256" key="6">
    <source>
        <dbReference type="SAM" id="Coils"/>
    </source>
</evidence>
<dbReference type="InterPro" id="IPR004087">
    <property type="entry name" value="KH_dom"/>
</dbReference>
<dbReference type="PANTHER" id="PTHR10627">
    <property type="entry name" value="SCP160"/>
    <property type="match status" value="1"/>
</dbReference>
<keyword evidence="6" id="KW-0175">Coiled coil</keyword>
<protein>
    <recommendedName>
        <fullName evidence="8">K Homology domain-containing protein</fullName>
    </recommendedName>
</protein>
<dbReference type="GO" id="GO:0003729">
    <property type="term" value="F:mRNA binding"/>
    <property type="evidence" value="ECO:0007669"/>
    <property type="project" value="TreeGrafter"/>
</dbReference>
<evidence type="ECO:0000256" key="1">
    <source>
        <dbReference type="ARBA" id="ARBA00004496"/>
    </source>
</evidence>
<feature type="compositionally biased region" description="Low complexity" evidence="7">
    <location>
        <begin position="67"/>
        <end position="76"/>
    </location>
</feature>
<feature type="region of interest" description="Disordered" evidence="7">
    <location>
        <begin position="883"/>
        <end position="902"/>
    </location>
</feature>
<keyword evidence="2" id="KW-0963">Cytoplasm</keyword>
<dbReference type="CDD" id="cd22408">
    <property type="entry name" value="KH-I_Vigilin_rpt4"/>
    <property type="match status" value="1"/>
</dbReference>
<dbReference type="InterPro" id="IPR057778">
    <property type="entry name" value="KH_Vigilin_N"/>
</dbReference>
<evidence type="ECO:0000256" key="7">
    <source>
        <dbReference type="SAM" id="MobiDB-lite"/>
    </source>
</evidence>
<keyword evidence="4 5" id="KW-0694">RNA-binding</keyword>
<dbReference type="GO" id="GO:0005737">
    <property type="term" value="C:cytoplasm"/>
    <property type="evidence" value="ECO:0007669"/>
    <property type="project" value="TreeGrafter"/>
</dbReference>
<dbReference type="EMBL" id="LK023346">
    <property type="protein sequence ID" value="CDS11482.1"/>
    <property type="molecule type" value="Genomic_DNA"/>
</dbReference>
<name>A0A077WXI2_9FUNG</name>
<organism evidence="9">
    <name type="scientific">Lichtheimia ramosa</name>
    <dbReference type="NCBI Taxonomy" id="688394"/>
    <lineage>
        <taxon>Eukaryota</taxon>
        <taxon>Fungi</taxon>
        <taxon>Fungi incertae sedis</taxon>
        <taxon>Mucoromycota</taxon>
        <taxon>Mucoromycotina</taxon>
        <taxon>Mucoromycetes</taxon>
        <taxon>Mucorales</taxon>
        <taxon>Lichtheimiaceae</taxon>
        <taxon>Lichtheimia</taxon>
    </lineage>
</organism>
<dbReference type="OrthoDB" id="10027144at2759"/>
<feature type="domain" description="K Homology" evidence="8">
    <location>
        <begin position="374"/>
        <end position="459"/>
    </location>
</feature>
<dbReference type="PROSITE" id="PS50084">
    <property type="entry name" value="KH_TYPE_1"/>
    <property type="match status" value="5"/>
</dbReference>
<reference evidence="9" key="1">
    <citation type="journal article" date="2014" name="Genome Announc.">
        <title>De novo whole-genome sequence and genome annotation of Lichtheimia ramosa.</title>
        <authorList>
            <person name="Linde J."/>
            <person name="Schwartze V."/>
            <person name="Binder U."/>
            <person name="Lass-Florl C."/>
            <person name="Voigt K."/>
            <person name="Horn F."/>
        </authorList>
    </citation>
    <scope>NUCLEOTIDE SEQUENCE</scope>
    <source>
        <strain evidence="9">JMRC FSU:6197</strain>
    </source>
</reference>
<dbReference type="AlphaFoldDB" id="A0A077WXI2"/>
<dbReference type="Pfam" id="PF24668">
    <property type="entry name" value="KH_Vigilin"/>
    <property type="match status" value="1"/>
</dbReference>
<dbReference type="PANTHER" id="PTHR10627:SF31">
    <property type="entry name" value="DODECA-SATELLITE-BINDING PROTEIN 1, ISOFORM A"/>
    <property type="match status" value="1"/>
</dbReference>
<feature type="region of interest" description="Disordered" evidence="7">
    <location>
        <begin position="60"/>
        <end position="116"/>
    </location>
</feature>
<feature type="domain" description="K Homology" evidence="8">
    <location>
        <begin position="144"/>
        <end position="219"/>
    </location>
</feature>
<feature type="domain" description="K Homology" evidence="8">
    <location>
        <begin position="635"/>
        <end position="703"/>
    </location>
</feature>
<keyword evidence="3" id="KW-0677">Repeat</keyword>
<evidence type="ECO:0000256" key="4">
    <source>
        <dbReference type="ARBA" id="ARBA00022884"/>
    </source>
</evidence>
<dbReference type="Gene3D" id="3.30.1370.10">
    <property type="entry name" value="K Homology domain, type 1"/>
    <property type="match status" value="7"/>
</dbReference>
<feature type="domain" description="K Homology" evidence="8">
    <location>
        <begin position="301"/>
        <end position="369"/>
    </location>
</feature>
<feature type="region of interest" description="Disordered" evidence="7">
    <location>
        <begin position="839"/>
        <end position="867"/>
    </location>
</feature>
<gene>
    <name evidence="9" type="ORF">LRAMOSA03745</name>
</gene>
<dbReference type="SMART" id="SM00322">
    <property type="entry name" value="KH"/>
    <property type="match status" value="8"/>
</dbReference>
<evidence type="ECO:0000259" key="8">
    <source>
        <dbReference type="SMART" id="SM00322"/>
    </source>
</evidence>
<feature type="domain" description="K Homology" evidence="8">
    <location>
        <begin position="547"/>
        <end position="631"/>
    </location>
</feature>
<proteinExistence type="predicted"/>
<feature type="coiled-coil region" evidence="6">
    <location>
        <begin position="354"/>
        <end position="381"/>
    </location>
</feature>
<dbReference type="Pfam" id="PF00013">
    <property type="entry name" value="KH_1"/>
    <property type="match status" value="5"/>
</dbReference>
<feature type="compositionally biased region" description="Low complexity" evidence="7">
    <location>
        <begin position="841"/>
        <end position="855"/>
    </location>
</feature>
<evidence type="ECO:0000313" key="9">
    <source>
        <dbReference type="EMBL" id="CDS11482.1"/>
    </source>
</evidence>
<dbReference type="Pfam" id="PF22952">
    <property type="entry name" value="KH_11"/>
    <property type="match status" value="1"/>
</dbReference>
<dbReference type="InterPro" id="IPR036612">
    <property type="entry name" value="KH_dom_type_1_sf"/>
</dbReference>
<feature type="compositionally biased region" description="Basic and acidic residues" evidence="7">
    <location>
        <begin position="77"/>
        <end position="87"/>
    </location>
</feature>
<feature type="domain" description="K Homology" evidence="8">
    <location>
        <begin position="712"/>
        <end position="797"/>
    </location>
</feature>
<dbReference type="InterPro" id="IPR004088">
    <property type="entry name" value="KH_dom_type_1"/>
</dbReference>
<accession>A0A077WXI2</accession>
<sequence>MDSTDLPPSARLALQHAQATHDATLDATEPLVQEQEPAVPSANDPVVVDNAAFAEPIIAGDVPMPRTPTAPLTTATTKEKKKEKLDLSSESAFPSLSPAGSAPRPPALSAWSSSARVKTTTKPTTVHVAATSTTKAKTFTSSAPPVTEMLELPANQQIANLPSKPLGFKGSADVIQQVMSKTGTNIIASTNRSGTTTFLIQGPPADVAKARRELIAGLVVKRTVEIAVPATTRRFIIGTKGKNLQQIEVKSGVRINFPPRKDDEGEPAEDETVPVTLVGDAAGIAIAKAEIDKIVGEKTAKQTIKVEGIDSKYYLFLSGARGEALEALEAELGVKVQMPPLVGTSGPITISGDKEKVQEAKQILEKRAADLEKNYRTAAISVPKRQHKYLLGKNGETLKEILEESGKYCIYRYHSRYTYTSIGCTIEIPPANDSSDSITIRGPNECLLEGLSLAMAKAREVHVNALDLVEMNKSTPNPFEYAKAMLKYLVAHDRFSKIESEYNVQISVPSNLGALKNSVPVEFVSKDEKAMIEAYKAGFDTCRALTPELFATVDIEPHLHRHIAVRHARQIQRIKSRHAVEIYFSNDKDEDDIPTVALIYDGKEGDDAEQKAVAAKDALEAAIAEIKKIAADSSDFVSQTVNIPADYHHYISGPNRTTLNAIIGGSDSAISVRFGGASPDAVNVRGSANEVKHVIAEINKIYDAAKRDEFVGSYATEFTIPAAYSAHVIGKAGGNINKLKEELGVKIDISDVGSSAGNDDFKSVSKKNKSQAKVNVVIQGIQTNVEAAKERIQSLVNSLADQITLTLNVPREFHRHLIGPNGRYVRKLEDKYNVYIKFPKSAGGSEQNGSSSSDSITVRGRKKDASSAKEELLELYEYEKEEQAKWKEREEARKKAEEKNKN</sequence>
<feature type="domain" description="K Homology" evidence="8">
    <location>
        <begin position="220"/>
        <end position="296"/>
    </location>
</feature>
<feature type="domain" description="K Homology" evidence="8">
    <location>
        <begin position="801"/>
        <end position="877"/>
    </location>
</feature>
<evidence type="ECO:0000256" key="3">
    <source>
        <dbReference type="ARBA" id="ARBA00022737"/>
    </source>
</evidence>
<evidence type="ECO:0000256" key="5">
    <source>
        <dbReference type="PROSITE-ProRule" id="PRU00117"/>
    </source>
</evidence>